<keyword evidence="2" id="KW-0472">Membrane</keyword>
<proteinExistence type="predicted"/>
<evidence type="ECO:0000313" key="5">
    <source>
        <dbReference type="Proteomes" id="UP000621560"/>
    </source>
</evidence>
<feature type="region of interest" description="Disordered" evidence="1">
    <location>
        <begin position="83"/>
        <end position="118"/>
    </location>
</feature>
<dbReference type="AlphaFoldDB" id="A0A927BVG6"/>
<evidence type="ECO:0000313" key="4">
    <source>
        <dbReference type="EMBL" id="MBD2847087.1"/>
    </source>
</evidence>
<feature type="transmembrane region" description="Helical" evidence="2">
    <location>
        <begin position="12"/>
        <end position="35"/>
    </location>
</feature>
<name>A0A927BVG6_9BACL</name>
<dbReference type="InterPro" id="IPR009936">
    <property type="entry name" value="DUF1468"/>
</dbReference>
<feature type="compositionally biased region" description="Basic and acidic residues" evidence="1">
    <location>
        <begin position="90"/>
        <end position="100"/>
    </location>
</feature>
<feature type="transmembrane region" description="Helical" evidence="2">
    <location>
        <begin position="130"/>
        <end position="160"/>
    </location>
</feature>
<dbReference type="RefSeq" id="WP_190920076.1">
    <property type="nucleotide sequence ID" value="NZ_JACXIZ010000032.1"/>
</dbReference>
<feature type="domain" description="DUF1468" evidence="3">
    <location>
        <begin position="24"/>
        <end position="194"/>
    </location>
</feature>
<reference evidence="4" key="1">
    <citation type="submission" date="2020-09" db="EMBL/GenBank/DDBJ databases">
        <title>A novel bacterium of genus Paenibacillus, isolated from South China Sea.</title>
        <authorList>
            <person name="Huang H."/>
            <person name="Mo K."/>
            <person name="Hu Y."/>
        </authorList>
    </citation>
    <scope>NUCLEOTIDE SEQUENCE</scope>
    <source>
        <strain evidence="4">IB182496</strain>
    </source>
</reference>
<keyword evidence="2" id="KW-0812">Transmembrane</keyword>
<accession>A0A927BVG6</accession>
<keyword evidence="5" id="KW-1185">Reference proteome</keyword>
<dbReference type="Proteomes" id="UP000621560">
    <property type="component" value="Unassembled WGS sequence"/>
</dbReference>
<evidence type="ECO:0000259" key="3">
    <source>
        <dbReference type="Pfam" id="PF07331"/>
    </source>
</evidence>
<dbReference type="EMBL" id="JACXIZ010000032">
    <property type="protein sequence ID" value="MBD2847087.1"/>
    <property type="molecule type" value="Genomic_DNA"/>
</dbReference>
<organism evidence="4 5">
    <name type="scientific">Paenibacillus sabuli</name>
    <dbReference type="NCBI Taxonomy" id="2772509"/>
    <lineage>
        <taxon>Bacteria</taxon>
        <taxon>Bacillati</taxon>
        <taxon>Bacillota</taxon>
        <taxon>Bacilli</taxon>
        <taxon>Bacillales</taxon>
        <taxon>Paenibacillaceae</taxon>
        <taxon>Paenibacillus</taxon>
    </lineage>
</organism>
<sequence>MQAQREDKRRVAVLVDCLVPGLLGAAILVLVPSQIDAFSSFLSEASTLPQLFPKMMAWCMILISAVRLVGVLLPARKPELDSDQAGTAERTVRSDSRDDIESVNTPGSRSDSEETGKGGAKNAFAWRVPLGIALLTGYVLALHTAGFLLASFLCMLGVIYLLRTVAWYKAILCAGIASLLIWYAFSQWLTIPLPSGWWG</sequence>
<gene>
    <name evidence="4" type="ORF">IDH44_17960</name>
</gene>
<keyword evidence="2" id="KW-1133">Transmembrane helix</keyword>
<dbReference type="Pfam" id="PF07331">
    <property type="entry name" value="TctB"/>
    <property type="match status" value="1"/>
</dbReference>
<protein>
    <submittedName>
        <fullName evidence="4">Tripartite tricarboxylate transporter TctB family protein</fullName>
    </submittedName>
</protein>
<evidence type="ECO:0000256" key="1">
    <source>
        <dbReference type="SAM" id="MobiDB-lite"/>
    </source>
</evidence>
<feature type="transmembrane region" description="Helical" evidence="2">
    <location>
        <begin position="166"/>
        <end position="185"/>
    </location>
</feature>
<evidence type="ECO:0000256" key="2">
    <source>
        <dbReference type="SAM" id="Phobius"/>
    </source>
</evidence>
<comment type="caution">
    <text evidence="4">The sequence shown here is derived from an EMBL/GenBank/DDBJ whole genome shotgun (WGS) entry which is preliminary data.</text>
</comment>
<feature type="transmembrane region" description="Helical" evidence="2">
    <location>
        <begin position="55"/>
        <end position="75"/>
    </location>
</feature>